<sequence length="228" mass="26114">MPADFDKQEYWHARFATETKFEWLATSEEFMRILEADADFSQRLNRASSRVLHVGFGTSDLQNHLRAAGFERVLNVDYEPLAVERGRQLEEAAFGGVRMGYAVADATRLDADLGLAEEQDQGQERGQGEEKERRKFDFVVDKSTVDAVSCGGEEALLSMCRAVRRCLAPGGFWISLSYSRWRFDLDGLPFRYEEIARIPTRKLKETDPDIYHHCYKLTPRDDSSGAEW</sequence>
<evidence type="ECO:0000256" key="1">
    <source>
        <dbReference type="ARBA" id="ARBA00008361"/>
    </source>
</evidence>
<comment type="caution">
    <text evidence="4">The sequence shown here is derived from an EMBL/GenBank/DDBJ whole genome shotgun (WGS) entry which is preliminary data.</text>
</comment>
<name>A0ABR1P8T8_DIAER</name>
<proteinExistence type="inferred from homology"/>
<dbReference type="InterPro" id="IPR051419">
    <property type="entry name" value="Lys/N-term_MeTrsfase_sf"/>
</dbReference>
<reference evidence="4 5" key="1">
    <citation type="submission" date="2024-02" db="EMBL/GenBank/DDBJ databases">
        <title>De novo assembly and annotation of 12 fungi associated with fruit tree decline syndrome in Ontario, Canada.</title>
        <authorList>
            <person name="Sulman M."/>
            <person name="Ellouze W."/>
            <person name="Ilyukhin E."/>
        </authorList>
    </citation>
    <scope>NUCLEOTIDE SEQUENCE [LARGE SCALE GENOMIC DNA]</scope>
    <source>
        <strain evidence="4 5">M169</strain>
    </source>
</reference>
<dbReference type="CDD" id="cd02440">
    <property type="entry name" value="AdoMet_MTases"/>
    <property type="match status" value="1"/>
</dbReference>
<evidence type="ECO:0000256" key="3">
    <source>
        <dbReference type="ARBA" id="ARBA00022679"/>
    </source>
</evidence>
<dbReference type="InterPro" id="IPR029063">
    <property type="entry name" value="SAM-dependent_MTases_sf"/>
</dbReference>
<dbReference type="Gene3D" id="3.40.50.150">
    <property type="entry name" value="Vaccinia Virus protein VP39"/>
    <property type="match status" value="1"/>
</dbReference>
<accession>A0ABR1P8T8</accession>
<dbReference type="Proteomes" id="UP001430848">
    <property type="component" value="Unassembled WGS sequence"/>
</dbReference>
<dbReference type="PANTHER" id="PTHR12176:SF84">
    <property type="entry name" value="METHYLTRANSFERASE DOMAIN-CONTAINING PROTEIN"/>
    <property type="match status" value="1"/>
</dbReference>
<protein>
    <recommendedName>
        <fullName evidence="6">Methyltransferase domain-containing protein</fullName>
    </recommendedName>
</protein>
<evidence type="ECO:0008006" key="6">
    <source>
        <dbReference type="Google" id="ProtNLM"/>
    </source>
</evidence>
<comment type="similarity">
    <text evidence="1">Belongs to the methyltransferase superfamily.</text>
</comment>
<dbReference type="PANTHER" id="PTHR12176">
    <property type="entry name" value="SAM-DEPENDENT METHYLTRANSFERASE SUPERFAMILY PROTEIN"/>
    <property type="match status" value="1"/>
</dbReference>
<keyword evidence="3" id="KW-0808">Transferase</keyword>
<keyword evidence="2" id="KW-0489">Methyltransferase</keyword>
<dbReference type="EMBL" id="JAKNSF020000029">
    <property type="protein sequence ID" value="KAK7729314.1"/>
    <property type="molecule type" value="Genomic_DNA"/>
</dbReference>
<keyword evidence="5" id="KW-1185">Reference proteome</keyword>
<evidence type="ECO:0000313" key="5">
    <source>
        <dbReference type="Proteomes" id="UP001430848"/>
    </source>
</evidence>
<organism evidence="4 5">
    <name type="scientific">Diaporthe eres</name>
    <name type="common">Phomopsis oblonga</name>
    <dbReference type="NCBI Taxonomy" id="83184"/>
    <lineage>
        <taxon>Eukaryota</taxon>
        <taxon>Fungi</taxon>
        <taxon>Dikarya</taxon>
        <taxon>Ascomycota</taxon>
        <taxon>Pezizomycotina</taxon>
        <taxon>Sordariomycetes</taxon>
        <taxon>Sordariomycetidae</taxon>
        <taxon>Diaporthales</taxon>
        <taxon>Diaporthaceae</taxon>
        <taxon>Diaporthe</taxon>
        <taxon>Diaporthe eres species complex</taxon>
    </lineage>
</organism>
<evidence type="ECO:0000313" key="4">
    <source>
        <dbReference type="EMBL" id="KAK7729314.1"/>
    </source>
</evidence>
<gene>
    <name evidence="4" type="ORF">SLS63_006187</name>
</gene>
<evidence type="ECO:0000256" key="2">
    <source>
        <dbReference type="ARBA" id="ARBA00022603"/>
    </source>
</evidence>
<dbReference type="SUPFAM" id="SSF53335">
    <property type="entry name" value="S-adenosyl-L-methionine-dependent methyltransferases"/>
    <property type="match status" value="1"/>
</dbReference>